<evidence type="ECO:0000256" key="11">
    <source>
        <dbReference type="ARBA" id="ARBA00022989"/>
    </source>
</evidence>
<dbReference type="EC" id="7.6.2.1" evidence="14"/>
<reference evidence="17" key="1">
    <citation type="submission" date="2024-01" db="EMBL/GenBank/DDBJ databases">
        <title>GRCr8: a new rat reference genome assembly contstructed from accurate long reads and long range scaffolding.</title>
        <authorList>
            <person name="Doris P.A."/>
            <person name="Kalbfleisch T."/>
            <person name="Li K."/>
            <person name="Howe K."/>
            <person name="Wood J."/>
        </authorList>
    </citation>
    <scope>NUCLEOTIDE SEQUENCE [LARGE SCALE GENOMIC DNA]</scope>
    <source>
        <strain evidence="17">Brown Norway</strain>
    </source>
</reference>
<dbReference type="InterPro" id="IPR032630">
    <property type="entry name" value="P_typ_ATPase_c"/>
</dbReference>
<comment type="catalytic activity">
    <reaction evidence="13 14">
        <text>ATP + H2O + phospholipidSide 1 = ADP + phosphate + phospholipidSide 2.</text>
        <dbReference type="EC" id="7.6.2.1"/>
    </reaction>
</comment>
<dbReference type="CDD" id="cd07541">
    <property type="entry name" value="P-type_ATPase_APLT_Neo1-like"/>
    <property type="match status" value="1"/>
</dbReference>
<dbReference type="InterPro" id="IPR023299">
    <property type="entry name" value="ATPase_P-typ_cyto_dom_N"/>
</dbReference>
<dbReference type="InterPro" id="IPR023214">
    <property type="entry name" value="HAD_sf"/>
</dbReference>
<evidence type="ECO:0000313" key="18">
    <source>
        <dbReference type="Proteomes" id="UP000002494"/>
    </source>
</evidence>
<dbReference type="PRINTS" id="PR00119">
    <property type="entry name" value="CATATPASE"/>
</dbReference>
<dbReference type="SUPFAM" id="SSF81660">
    <property type="entry name" value="Metal cation-transporting ATPase, ATP-binding domain N"/>
    <property type="match status" value="1"/>
</dbReference>
<dbReference type="PANTHER" id="PTHR24092">
    <property type="entry name" value="PROBABLE PHOSPHOLIPID-TRANSPORTING ATPASE"/>
    <property type="match status" value="1"/>
</dbReference>
<evidence type="ECO:0000256" key="6">
    <source>
        <dbReference type="ARBA" id="ARBA00022723"/>
    </source>
</evidence>
<accession>A0ABK0M4A5</accession>
<evidence type="ECO:0000256" key="1">
    <source>
        <dbReference type="ARBA" id="ARBA00001946"/>
    </source>
</evidence>
<keyword evidence="18" id="KW-1185">Reference proteome</keyword>
<evidence type="ECO:0000256" key="14">
    <source>
        <dbReference type="RuleBase" id="RU362033"/>
    </source>
</evidence>
<keyword evidence="10 14" id="KW-1278">Translocase</keyword>
<dbReference type="RGD" id="621421">
    <property type="gene designation" value="Atp9a"/>
</dbReference>
<dbReference type="Gene3D" id="3.40.50.1000">
    <property type="entry name" value="HAD superfamily/HAD-like"/>
    <property type="match status" value="1"/>
</dbReference>
<dbReference type="Pfam" id="PF00122">
    <property type="entry name" value="E1-E2_ATPase"/>
    <property type="match status" value="1"/>
</dbReference>
<dbReference type="NCBIfam" id="TIGR01652">
    <property type="entry name" value="ATPase-Plipid"/>
    <property type="match status" value="1"/>
</dbReference>
<evidence type="ECO:0000256" key="12">
    <source>
        <dbReference type="ARBA" id="ARBA00023136"/>
    </source>
</evidence>
<dbReference type="InterPro" id="IPR006539">
    <property type="entry name" value="P-type_ATPase_IV"/>
</dbReference>
<keyword evidence="7 14" id="KW-0547">Nucleotide-binding</keyword>
<feature type="transmembrane region" description="Helical" evidence="14">
    <location>
        <begin position="834"/>
        <end position="856"/>
    </location>
</feature>
<dbReference type="Gene3D" id="2.70.150.10">
    <property type="entry name" value="Calcium-transporting ATPase, cytoplasmic transduction domain A"/>
    <property type="match status" value="1"/>
</dbReference>
<feature type="transmembrane region" description="Helical" evidence="14">
    <location>
        <begin position="966"/>
        <end position="992"/>
    </location>
</feature>
<keyword evidence="19" id="KW-1267">Proteomics identification</keyword>
<keyword evidence="9 14" id="KW-0460">Magnesium</keyword>
<dbReference type="SFLD" id="SFLDF00027">
    <property type="entry name" value="p-type_atpase"/>
    <property type="match status" value="1"/>
</dbReference>
<evidence type="ECO:0000256" key="13">
    <source>
        <dbReference type="ARBA" id="ARBA00034036"/>
    </source>
</evidence>
<evidence type="ECO:0000256" key="5">
    <source>
        <dbReference type="ARBA" id="ARBA00022692"/>
    </source>
</evidence>
<evidence type="ECO:0000256" key="10">
    <source>
        <dbReference type="ARBA" id="ARBA00022967"/>
    </source>
</evidence>
<feature type="transmembrane region" description="Helical" evidence="14">
    <location>
        <begin position="940"/>
        <end position="960"/>
    </location>
</feature>
<dbReference type="Ensembl" id="ENSRNOT00000144791.1">
    <property type="protein sequence ID" value="ENSRNOP00000110237.1"/>
    <property type="gene ID" value="ENSRNOG00000049484.5"/>
</dbReference>
<dbReference type="Proteomes" id="UP000002494">
    <property type="component" value="Chromosome 3"/>
</dbReference>
<dbReference type="PROSITE" id="PS00154">
    <property type="entry name" value="ATPASE_E1_E2"/>
    <property type="match status" value="1"/>
</dbReference>
<reference evidence="17" key="3">
    <citation type="submission" date="2025-09" db="UniProtKB">
        <authorList>
            <consortium name="Ensembl"/>
        </authorList>
    </citation>
    <scope>IDENTIFICATION</scope>
    <source>
        <strain evidence="17">Brown Norway</strain>
    </source>
</reference>
<dbReference type="InterPro" id="IPR059000">
    <property type="entry name" value="ATPase_P-type_domA"/>
</dbReference>
<dbReference type="SFLD" id="SFLDG00002">
    <property type="entry name" value="C1.7:_P-type_atpase_like"/>
    <property type="match status" value="1"/>
</dbReference>
<keyword evidence="6" id="KW-0479">Metal-binding</keyword>
<dbReference type="SUPFAM" id="SSF81665">
    <property type="entry name" value="Calcium ATPase, transmembrane domain M"/>
    <property type="match status" value="1"/>
</dbReference>
<evidence type="ECO:0000259" key="16">
    <source>
        <dbReference type="Pfam" id="PF16212"/>
    </source>
</evidence>
<feature type="transmembrane region" description="Helical" evidence="14">
    <location>
        <begin position="808"/>
        <end position="828"/>
    </location>
</feature>
<dbReference type="SFLD" id="SFLDS00003">
    <property type="entry name" value="Haloacid_Dehalogenase"/>
    <property type="match status" value="1"/>
</dbReference>
<keyword evidence="5 14" id="KW-0812">Transmembrane</keyword>
<feature type="transmembrane region" description="Helical" evidence="14">
    <location>
        <begin position="290"/>
        <end position="309"/>
    </location>
</feature>
<evidence type="ECO:0000256" key="9">
    <source>
        <dbReference type="ARBA" id="ARBA00022842"/>
    </source>
</evidence>
<feature type="domain" description="P-type ATPase A" evidence="15">
    <location>
        <begin position="101"/>
        <end position="241"/>
    </location>
</feature>
<protein>
    <recommendedName>
        <fullName evidence="14">Phospholipid-transporting ATPase</fullName>
        <ecNumber evidence="14">7.6.2.1</ecNumber>
    </recommendedName>
</protein>
<keyword evidence="11 14" id="KW-1133">Transmembrane helix</keyword>
<proteinExistence type="evidence at protein level"/>
<dbReference type="NCBIfam" id="TIGR01494">
    <property type="entry name" value="ATPase_P-type"/>
    <property type="match status" value="2"/>
</dbReference>
<keyword evidence="8 14" id="KW-0067">ATP-binding</keyword>
<dbReference type="InterPro" id="IPR023298">
    <property type="entry name" value="ATPase_P-typ_TM_dom_sf"/>
</dbReference>
<reference evidence="17" key="2">
    <citation type="submission" date="2025-08" db="UniProtKB">
        <authorList>
            <consortium name="Ensembl"/>
        </authorList>
    </citation>
    <scope>IDENTIFICATION</scope>
    <source>
        <strain evidence="17">Brown Norway</strain>
    </source>
</reference>
<dbReference type="SUPFAM" id="SSF81653">
    <property type="entry name" value="Calcium ATPase, transduction domain A"/>
    <property type="match status" value="1"/>
</dbReference>
<comment type="similarity">
    <text evidence="4 14">Belongs to the cation transport ATPase (P-type) (TC 3.A.3) family. Type IV subfamily.</text>
</comment>
<comment type="cofactor">
    <cofactor evidence="1">
        <name>Mg(2+)</name>
        <dbReference type="ChEBI" id="CHEBI:18420"/>
    </cofactor>
</comment>
<dbReference type="InterPro" id="IPR018303">
    <property type="entry name" value="ATPase_P-typ_P_site"/>
</dbReference>
<evidence type="ECO:0007829" key="19">
    <source>
        <dbReference type="PeptideAtlas" id="A0ABK0M4A5"/>
    </source>
</evidence>
<dbReference type="Gene3D" id="3.40.1110.10">
    <property type="entry name" value="Calcium-transporting ATPase, cytoplasmic domain N"/>
    <property type="match status" value="1"/>
</dbReference>
<evidence type="ECO:0000256" key="3">
    <source>
        <dbReference type="ARBA" id="ARBA00004308"/>
    </source>
</evidence>
<evidence type="ECO:0000256" key="8">
    <source>
        <dbReference type="ARBA" id="ARBA00022840"/>
    </source>
</evidence>
<dbReference type="GeneTree" id="ENSGT00940000159181"/>
<dbReference type="InterPro" id="IPR044492">
    <property type="entry name" value="P_typ_ATPase_HD_dom"/>
</dbReference>
<dbReference type="SUPFAM" id="SSF56784">
    <property type="entry name" value="HAD-like"/>
    <property type="match status" value="1"/>
</dbReference>
<dbReference type="PANTHER" id="PTHR24092:SF49">
    <property type="entry name" value="PHOSPHOLIPID-TRANSPORTING ATPASE IIA-RELATED"/>
    <property type="match status" value="1"/>
</dbReference>
<dbReference type="InterPro" id="IPR036412">
    <property type="entry name" value="HAD-like_sf"/>
</dbReference>
<evidence type="ECO:0000256" key="4">
    <source>
        <dbReference type="ARBA" id="ARBA00008109"/>
    </source>
</evidence>
<feature type="transmembrane region" description="Helical" evidence="14">
    <location>
        <begin position="912"/>
        <end position="933"/>
    </location>
</feature>
<organism evidence="17 18">
    <name type="scientific">Rattus norvegicus</name>
    <name type="common">Rat</name>
    <dbReference type="NCBI Taxonomy" id="10116"/>
    <lineage>
        <taxon>Eukaryota</taxon>
        <taxon>Metazoa</taxon>
        <taxon>Chordata</taxon>
        <taxon>Craniata</taxon>
        <taxon>Vertebrata</taxon>
        <taxon>Euteleostomi</taxon>
        <taxon>Mammalia</taxon>
        <taxon>Eutheria</taxon>
        <taxon>Euarchontoglires</taxon>
        <taxon>Glires</taxon>
        <taxon>Rodentia</taxon>
        <taxon>Myomorpha</taxon>
        <taxon>Muroidea</taxon>
        <taxon>Muridae</taxon>
        <taxon>Murinae</taxon>
        <taxon>Rattus</taxon>
    </lineage>
</organism>
<evidence type="ECO:0000256" key="2">
    <source>
        <dbReference type="ARBA" id="ARBA00004141"/>
    </source>
</evidence>
<dbReference type="InterPro" id="IPR001757">
    <property type="entry name" value="P_typ_ATPase"/>
</dbReference>
<dbReference type="Pfam" id="PF00702">
    <property type="entry name" value="Hydrolase"/>
    <property type="match status" value="1"/>
</dbReference>
<dbReference type="Pfam" id="PF16212">
    <property type="entry name" value="PhoLip_ATPase_C"/>
    <property type="match status" value="1"/>
</dbReference>
<name>A0ABK0M4A5_RAT</name>
<feature type="transmembrane region" description="Helical" evidence="14">
    <location>
        <begin position="886"/>
        <end position="906"/>
    </location>
</feature>
<feature type="domain" description="P-type ATPase C-terminal" evidence="16">
    <location>
        <begin position="774"/>
        <end position="1001"/>
    </location>
</feature>
<feature type="transmembrane region" description="Helical" evidence="14">
    <location>
        <begin position="260"/>
        <end position="284"/>
    </location>
</feature>
<keyword evidence="12 14" id="KW-0472">Membrane</keyword>
<evidence type="ECO:0000256" key="7">
    <source>
        <dbReference type="ARBA" id="ARBA00022741"/>
    </source>
</evidence>
<comment type="subcellular location">
    <subcellularLocation>
        <location evidence="3">Endomembrane system</location>
    </subcellularLocation>
    <subcellularLocation>
        <location evidence="2 14">Membrane</location>
        <topology evidence="2 14">Multi-pass membrane protein</topology>
    </subcellularLocation>
</comment>
<dbReference type="InterPro" id="IPR008250">
    <property type="entry name" value="ATPase_P-typ_transduc_dom_A_sf"/>
</dbReference>
<evidence type="ECO:0000259" key="15">
    <source>
        <dbReference type="Pfam" id="PF00122"/>
    </source>
</evidence>
<feature type="transmembrane region" description="Helical" evidence="14">
    <location>
        <begin position="220"/>
        <end position="239"/>
    </location>
</feature>
<sequence>MTDSIPLQPVRHKKRVDSRPRAGCCEWLRCCGGGEPRPRTVWLGHPEKRDQRYPRNVINNQKYNFFTFLPGGFVLAVTIIREAVEEIRCYIRDKEMNSQIYSRLTSRGTVKVKSSNIQVGDLILVEKNQRVPADMIFLRTSEKNGSCFLRTDQLDGETDWKLRLPVACTQRLPTAADLLQIRSYVYAEEPNIDIHNFLGTFTREDSDPPISESLSIENTLWAGTVIASGTVVGVVLYTGRELRSVMNTSDPRSKIGLFDLEVNCLTKILFGALVVVSLVMVALQHFAGRWYLQIIRFLLLFSNIIPISLRVNLDMGKIVYSWVIRRDSKIPGTVVRSSTIPEQLGRISYLLTDKTGTLTQNEMVFKRLHLGTVAYGLDSMDEVQSHIFSIYTQPSQDPPAQKGPTVTTKVRRTMSSRVHEAVKAIALCHNVTPVYECNGVTDQAEAEKQFEDSCRVYQASSPDEVALVQWTESVGLTLVGRDQSSMQLRTPGDQILNLTILQVFPFTYESKRMGIIVRDESTGEITFYMKGADVVMAGIVQYNDWLEEECGNMAREGLRVLVVAKKSLTEEQYQDFEARYVQAKLSVHDRSLKVATVIESLEMEMELLCLTGVEDQLQADVRPTLETLRNAGIKVWMLTGDKLETATCTAKNAHLVTRNQDIHVFRLVTNRGEAHLELNAFRRKHDCALVISGDSLEVCLKYYEYEFMELACQCPAVVCCRCAPTQKAQIVRLLQERTGKLTCAVGDGGNDVSMIQESDCGVGVEGKEGKQASLAADFSITQFKHLGRLLMVHGRNSYKRSAALSQFVIHRSLCISTMQAVFSSVFYFASVPLYQGFLIIGYSTIYTMFPVFSLVLDKDVKSEVAMLYPELYKDLLKGRPLSYKTFLIWVLISIYQGSTIMYGALLLFESEFVHIVAISFTSLILTELLMVALTIQTWHWLMTVAELLSLACYIASLVFLHEFIDVYFIATLSFLWKVSVITLVSCLPLYVLKYLRRRFSPPSYSKLTS</sequence>
<evidence type="ECO:0000313" key="17">
    <source>
        <dbReference type="Ensembl" id="ENSRNOP00000110237.1"/>
    </source>
</evidence>
<gene>
    <name evidence="17" type="primary">Atp9a</name>
</gene>